<dbReference type="SMART" id="SM00972">
    <property type="entry name" value="SCPU"/>
    <property type="match status" value="2"/>
</dbReference>
<keyword evidence="1" id="KW-0732">Signal</keyword>
<feature type="signal peptide" evidence="1">
    <location>
        <begin position="1"/>
        <end position="22"/>
    </location>
</feature>
<keyword evidence="3" id="KW-0167">Capsid protein</keyword>
<dbReference type="EMBL" id="JBHSNM010000002">
    <property type="protein sequence ID" value="MFC5570445.1"/>
    <property type="molecule type" value="Genomic_DNA"/>
</dbReference>
<dbReference type="RefSeq" id="WP_386754819.1">
    <property type="nucleotide sequence ID" value="NZ_JBHSNM010000002.1"/>
</dbReference>
<dbReference type="Pfam" id="PF05229">
    <property type="entry name" value="SCPU"/>
    <property type="match status" value="2"/>
</dbReference>
<dbReference type="InterPro" id="IPR007893">
    <property type="entry name" value="Spore_coat_U/FanG"/>
</dbReference>
<name>A0ABW0SN37_9GAMM</name>
<protein>
    <submittedName>
        <fullName evidence="3">Spore coat protein U domain-containing protein</fullName>
    </submittedName>
</protein>
<dbReference type="Proteomes" id="UP001596036">
    <property type="component" value="Unassembled WGS sequence"/>
</dbReference>
<feature type="domain" description="Spore coat protein U/FanG" evidence="2">
    <location>
        <begin position="174"/>
        <end position="308"/>
    </location>
</feature>
<sequence>MSLRFVLVLFALLLLWPAHAQAQSTCSTSAQTLAFGTIGTPTAQRDTSANVTVTCSGSPGSVRRVCVSIDAGTFPSTVNSRVMVNGLFNWLDYGITTTPGGANWGNYFGSDGQEVQVTIGGGGSGSETVAMYGRIAANQNLPAGTYTSSLTVRARIPSGGSPCSNLTGSYQTPSSFLATVTLGGTCTIAASTLNFGTVANLTGGVSASGALTVTCSSAMPYTVALNAGTTAGNTIAARKLSLEGSGPGIVSYQLYQDGGHTTIWGDGTAGAAYPGTGTGTAQTIPVYGDVPAQATPAGGTYRDTVTATITY</sequence>
<feature type="domain" description="Spore coat protein U/FanG" evidence="2">
    <location>
        <begin position="18"/>
        <end position="152"/>
    </location>
</feature>
<evidence type="ECO:0000259" key="2">
    <source>
        <dbReference type="Pfam" id="PF05229"/>
    </source>
</evidence>
<keyword evidence="4" id="KW-1185">Reference proteome</keyword>
<comment type="caution">
    <text evidence="3">The sequence shown here is derived from an EMBL/GenBank/DDBJ whole genome shotgun (WGS) entry which is preliminary data.</text>
</comment>
<reference evidence="4" key="1">
    <citation type="journal article" date="2019" name="Int. J. Syst. Evol. Microbiol.">
        <title>The Global Catalogue of Microorganisms (GCM) 10K type strain sequencing project: providing services to taxonomists for standard genome sequencing and annotation.</title>
        <authorList>
            <consortium name="The Broad Institute Genomics Platform"/>
            <consortium name="The Broad Institute Genome Sequencing Center for Infectious Disease"/>
            <person name="Wu L."/>
            <person name="Ma J."/>
        </authorList>
    </citation>
    <scope>NUCLEOTIDE SEQUENCE [LARGE SCALE GENOMIC DNA]</scope>
    <source>
        <strain evidence="4">KACC 11407</strain>
    </source>
</reference>
<dbReference type="PANTHER" id="PTHR37089">
    <property type="entry name" value="PROTEIN U-RELATED"/>
    <property type="match status" value="1"/>
</dbReference>
<keyword evidence="3" id="KW-0946">Virion</keyword>
<accession>A0ABW0SN37</accession>
<organism evidence="3 4">
    <name type="scientific">Lysobacter yangpyeongensis</name>
    <dbReference type="NCBI Taxonomy" id="346182"/>
    <lineage>
        <taxon>Bacteria</taxon>
        <taxon>Pseudomonadati</taxon>
        <taxon>Pseudomonadota</taxon>
        <taxon>Gammaproteobacteria</taxon>
        <taxon>Lysobacterales</taxon>
        <taxon>Lysobacteraceae</taxon>
        <taxon>Lysobacter</taxon>
    </lineage>
</organism>
<feature type="chain" id="PRO_5046360434" evidence="1">
    <location>
        <begin position="23"/>
        <end position="311"/>
    </location>
</feature>
<evidence type="ECO:0000256" key="1">
    <source>
        <dbReference type="SAM" id="SignalP"/>
    </source>
</evidence>
<evidence type="ECO:0000313" key="4">
    <source>
        <dbReference type="Proteomes" id="UP001596036"/>
    </source>
</evidence>
<proteinExistence type="predicted"/>
<evidence type="ECO:0000313" key="3">
    <source>
        <dbReference type="EMBL" id="MFC5570445.1"/>
    </source>
</evidence>
<dbReference type="InterPro" id="IPR053167">
    <property type="entry name" value="Spore_coat_component"/>
</dbReference>
<gene>
    <name evidence="3" type="ORF">ACFPN1_10280</name>
</gene>